<evidence type="ECO:0000313" key="1">
    <source>
        <dbReference type="EMBL" id="SEN81512.1"/>
    </source>
</evidence>
<accession>A0A1H8JLI2</accession>
<name>A0A1H8JLI2_9SPHI</name>
<sequence>MTLYPYSYQQPHLASARPSVCNIIVRSEKHNPFADDFDIFTYQLLTNNS</sequence>
<dbReference type="EMBL" id="FOCL01000004">
    <property type="protein sequence ID" value="SEN81512.1"/>
    <property type="molecule type" value="Genomic_DNA"/>
</dbReference>
<dbReference type="AlphaFoldDB" id="A0A1H8JLI2"/>
<dbReference type="STRING" id="551995.SAMN05192574_104235"/>
<evidence type="ECO:0000313" key="2">
    <source>
        <dbReference type="Proteomes" id="UP000198942"/>
    </source>
</evidence>
<dbReference type="Proteomes" id="UP000198942">
    <property type="component" value="Unassembled WGS sequence"/>
</dbReference>
<keyword evidence="2" id="KW-1185">Reference proteome</keyword>
<organism evidence="1 2">
    <name type="scientific">Mucilaginibacter gossypiicola</name>
    <dbReference type="NCBI Taxonomy" id="551995"/>
    <lineage>
        <taxon>Bacteria</taxon>
        <taxon>Pseudomonadati</taxon>
        <taxon>Bacteroidota</taxon>
        <taxon>Sphingobacteriia</taxon>
        <taxon>Sphingobacteriales</taxon>
        <taxon>Sphingobacteriaceae</taxon>
        <taxon>Mucilaginibacter</taxon>
    </lineage>
</organism>
<proteinExistence type="predicted"/>
<gene>
    <name evidence="1" type="ORF">SAMN05192574_104235</name>
</gene>
<protein>
    <submittedName>
        <fullName evidence="1">Uncharacterized protein</fullName>
    </submittedName>
</protein>
<reference evidence="2" key="1">
    <citation type="submission" date="2016-10" db="EMBL/GenBank/DDBJ databases">
        <authorList>
            <person name="Varghese N."/>
            <person name="Submissions S."/>
        </authorList>
    </citation>
    <scope>NUCLEOTIDE SEQUENCE [LARGE SCALE GENOMIC DNA]</scope>
    <source>
        <strain evidence="2">Gh-48</strain>
    </source>
</reference>